<feature type="region of interest" description="Disordered" evidence="1">
    <location>
        <begin position="1"/>
        <end position="70"/>
    </location>
</feature>
<dbReference type="InParanoid" id="A0A804L1X4"/>
<dbReference type="EnsemblPlants" id="Ma10_t30130.1">
    <property type="protein sequence ID" value="Ma10_p30130.1"/>
    <property type="gene ID" value="Ma10_g30130"/>
</dbReference>
<accession>A0A804L1X4</accession>
<dbReference type="Gramene" id="Ma10_t30130.1">
    <property type="protein sequence ID" value="Ma10_p30130.1"/>
    <property type="gene ID" value="Ma10_g30130"/>
</dbReference>
<evidence type="ECO:0000313" key="4">
    <source>
        <dbReference type="Proteomes" id="UP000012960"/>
    </source>
</evidence>
<protein>
    <submittedName>
        <fullName evidence="2">(wild Malaysian banana) hypothetical protein</fullName>
    </submittedName>
</protein>
<feature type="compositionally biased region" description="Low complexity" evidence="1">
    <location>
        <begin position="28"/>
        <end position="68"/>
    </location>
</feature>
<dbReference type="EMBL" id="HG996476">
    <property type="protein sequence ID" value="CAG1855022.1"/>
    <property type="molecule type" value="Genomic_DNA"/>
</dbReference>
<organism evidence="3 4">
    <name type="scientific">Musa acuminata subsp. malaccensis</name>
    <name type="common">Wild banana</name>
    <name type="synonym">Musa malaccensis</name>
    <dbReference type="NCBI Taxonomy" id="214687"/>
    <lineage>
        <taxon>Eukaryota</taxon>
        <taxon>Viridiplantae</taxon>
        <taxon>Streptophyta</taxon>
        <taxon>Embryophyta</taxon>
        <taxon>Tracheophyta</taxon>
        <taxon>Spermatophyta</taxon>
        <taxon>Magnoliopsida</taxon>
        <taxon>Liliopsida</taxon>
        <taxon>Zingiberales</taxon>
        <taxon>Musaceae</taxon>
        <taxon>Musa</taxon>
    </lineage>
</organism>
<keyword evidence="4" id="KW-1185">Reference proteome</keyword>
<name>A0A804L1X4_MUSAM</name>
<reference evidence="3" key="2">
    <citation type="submission" date="2021-05" db="UniProtKB">
        <authorList>
            <consortium name="EnsemblPlants"/>
        </authorList>
    </citation>
    <scope>IDENTIFICATION</scope>
    <source>
        <strain evidence="3">subsp. malaccensis</strain>
    </source>
</reference>
<evidence type="ECO:0000313" key="3">
    <source>
        <dbReference type="EnsemblPlants" id="Ma10_p30130.1"/>
    </source>
</evidence>
<dbReference type="Proteomes" id="UP000012960">
    <property type="component" value="Unplaced"/>
</dbReference>
<reference evidence="2" key="1">
    <citation type="submission" date="2021-03" db="EMBL/GenBank/DDBJ databases">
        <authorList>
            <consortium name="Genoscope - CEA"/>
            <person name="William W."/>
        </authorList>
    </citation>
    <scope>NUCLEOTIDE SEQUENCE</scope>
    <source>
        <strain evidence="2">Doubled-haploid Pahang</strain>
    </source>
</reference>
<proteinExistence type="predicted"/>
<evidence type="ECO:0000256" key="1">
    <source>
        <dbReference type="SAM" id="MobiDB-lite"/>
    </source>
</evidence>
<gene>
    <name evidence="2" type="ORF">GSMUA_332480.1</name>
</gene>
<sequence>MGMDLDRHVHTTNETSRAPRHQLGTRYSLSHSNSNRSRSIALSPSGSSASPPSLVPSPSLRPSSLAAPVHSPACSLPASTTYHRYITLPASPDRLLSTLQSFEGLTALPNLAAAIASFPVHLRLRQTPPSFPPFRSKVRPCPWQRPPPFPQPPLAKGQAASVEAAIALLKVRWKILRNLNVGLDHAAQTVVACVVLHNMCQFTKGPEDEGGYMWRDSLESPQLASLVDSERSLNYLGESLREALAEDLYEEACLRSKVNNCAGTSFIGPIASCNLIGDSVATP</sequence>
<feature type="compositionally biased region" description="Basic and acidic residues" evidence="1">
    <location>
        <begin position="1"/>
        <end position="11"/>
    </location>
</feature>
<evidence type="ECO:0000313" key="2">
    <source>
        <dbReference type="EMBL" id="CAG1855022.1"/>
    </source>
</evidence>
<dbReference type="AlphaFoldDB" id="A0A804L1X4"/>